<dbReference type="Pfam" id="PF00650">
    <property type="entry name" value="CRAL_TRIO"/>
    <property type="match status" value="1"/>
</dbReference>
<comment type="caution">
    <text evidence="2">The sequence shown here is derived from an EMBL/GenBank/DDBJ whole genome shotgun (WGS) entry which is preliminary data.</text>
</comment>
<reference evidence="2 3" key="1">
    <citation type="submission" date="2015-06" db="EMBL/GenBank/DDBJ databases">
        <title>Expansion of signal transduction pathways in fungi by whole-genome duplication.</title>
        <authorList>
            <consortium name="DOE Joint Genome Institute"/>
            <person name="Corrochano L.M."/>
            <person name="Kuo A."/>
            <person name="Marcet-Houben M."/>
            <person name="Polaino S."/>
            <person name="Salamov A."/>
            <person name="Villalobos J.M."/>
            <person name="Alvarez M.I."/>
            <person name="Avalos J."/>
            <person name="Benito E.P."/>
            <person name="Benoit I."/>
            <person name="Burger G."/>
            <person name="Camino L.P."/>
            <person name="Canovas D."/>
            <person name="Cerda-Olmedo E."/>
            <person name="Cheng J.-F."/>
            <person name="Dominguez A."/>
            <person name="Elias M."/>
            <person name="Eslava A.P."/>
            <person name="Glaser F."/>
            <person name="Grimwood J."/>
            <person name="Gutierrez G."/>
            <person name="Heitman J."/>
            <person name="Henrissat B."/>
            <person name="Iturriaga E.A."/>
            <person name="Lang B.F."/>
            <person name="Lavin J.L."/>
            <person name="Lee S."/>
            <person name="Li W."/>
            <person name="Lindquist E."/>
            <person name="Lopez-Garcia S."/>
            <person name="Luque E.M."/>
            <person name="Marcos A.T."/>
            <person name="Martin J."/>
            <person name="Mccluskey K."/>
            <person name="Medina H.R."/>
            <person name="Miralles-Duran A."/>
            <person name="Miyazaki A."/>
            <person name="Munoz-Torres E."/>
            <person name="Oguiza J.A."/>
            <person name="Ohm R."/>
            <person name="Olmedo M."/>
            <person name="Orejas M."/>
            <person name="Ortiz-Castellanos L."/>
            <person name="Pisabarro A.G."/>
            <person name="Rodriguez-Romero J."/>
            <person name="Ruiz-Herrera J."/>
            <person name="Ruiz-Vazquez R."/>
            <person name="Sanz C."/>
            <person name="Schackwitz W."/>
            <person name="Schmutz J."/>
            <person name="Shahriari M."/>
            <person name="Shelest E."/>
            <person name="Silva-Franco F."/>
            <person name="Soanes D."/>
            <person name="Syed K."/>
            <person name="Tagua V.G."/>
            <person name="Talbot N.J."/>
            <person name="Thon M."/>
            <person name="De Vries R.P."/>
            <person name="Wiebenga A."/>
            <person name="Yadav J.S."/>
            <person name="Braun E.L."/>
            <person name="Baker S."/>
            <person name="Garre V."/>
            <person name="Horwitz B."/>
            <person name="Torres-Martinez S."/>
            <person name="Idnurm A."/>
            <person name="Herrera-Estrella A."/>
            <person name="Gabaldon T."/>
            <person name="Grigoriev I.V."/>
        </authorList>
    </citation>
    <scope>NUCLEOTIDE SEQUENCE [LARGE SCALE GENOMIC DNA]</scope>
    <source>
        <strain evidence="2 3">CBS 277.49</strain>
    </source>
</reference>
<dbReference type="InterPro" id="IPR052432">
    <property type="entry name" value="PITP/CRAL-TRIO"/>
</dbReference>
<dbReference type="OrthoDB" id="75724at2759"/>
<evidence type="ECO:0000313" key="2">
    <source>
        <dbReference type="EMBL" id="OAD08384.1"/>
    </source>
</evidence>
<dbReference type="InterPro" id="IPR036865">
    <property type="entry name" value="CRAL-TRIO_dom_sf"/>
</dbReference>
<sequence>MDVYSKRHIESNQLYKQYERAIDSIHSAVQREIPHLIHEFDLSIQEMHALNDFIDDRATLFRFLRKNNYSLPTALSLLLDTIRWRIIADIDNIRIPSVADDFLAEPLVYFHKTDKINRPILMINLAHLPKAPAGTDVSDHLTPLVIFVLETARLLLWDTCQERVKAGIEHPMVLETLVLVDFKDANSLPTDIGLLKSFVTLLRRYPGMTGTVNLINFGWMYQGLWQMCKLVLSNEAKAKVNFPKLKDLQTLIEKQDIVIDLGGMDTYQWSLSTDAYYTRYRQGLLPTPSISRRSSSSSIYYDTHNSPLLSMTSTSEKLARPPSSFSLYNTPLASLSPVASHANLASVAKAYSNLSLQSKLGNGMPPRFRSTIKQLGDMMTTSSSSSSSQPAEEEGISSWLLSEKLQAIQNNGNSSNPRRSPNWFLNLFFKFETTARHITLRLIKKMIRYRGTLYWVVACVLLRNGVQELLQHVFLLMMEIMFRPAAGNAVGMRSLLSLTTGQMTL</sequence>
<dbReference type="PANTHER" id="PTHR46590">
    <property type="entry name" value="PHOSPHATIDYLINOSITOL TRANSFER PROTEIN CSR1-RELATED"/>
    <property type="match status" value="1"/>
</dbReference>
<dbReference type="PANTHER" id="PTHR46590:SF4">
    <property type="entry name" value="CRAL-TRIO DOMAIN-CONTAINING PROTEIN"/>
    <property type="match status" value="1"/>
</dbReference>
<dbReference type="InterPro" id="IPR036273">
    <property type="entry name" value="CRAL/TRIO_N_dom_sf"/>
</dbReference>
<dbReference type="VEuPathDB" id="FungiDB:MUCCIDRAFT_105350"/>
<dbReference type="SMART" id="SM00516">
    <property type="entry name" value="SEC14"/>
    <property type="match status" value="1"/>
</dbReference>
<name>A0A168PXI2_MUCCL</name>
<dbReference type="AlphaFoldDB" id="A0A168PXI2"/>
<dbReference type="EMBL" id="AMYB01000001">
    <property type="protein sequence ID" value="OAD08384.1"/>
    <property type="molecule type" value="Genomic_DNA"/>
</dbReference>
<evidence type="ECO:0000259" key="1">
    <source>
        <dbReference type="PROSITE" id="PS50191"/>
    </source>
</evidence>
<accession>A0A168PXI2</accession>
<feature type="domain" description="CRAL-TRIO" evidence="1">
    <location>
        <begin position="95"/>
        <end position="269"/>
    </location>
</feature>
<dbReference type="SUPFAM" id="SSF46938">
    <property type="entry name" value="CRAL/TRIO N-terminal domain"/>
    <property type="match status" value="1"/>
</dbReference>
<protein>
    <recommendedName>
        <fullName evidence="1">CRAL-TRIO domain-containing protein</fullName>
    </recommendedName>
</protein>
<proteinExistence type="predicted"/>
<dbReference type="Gene3D" id="3.40.525.10">
    <property type="entry name" value="CRAL-TRIO lipid binding domain"/>
    <property type="match status" value="1"/>
</dbReference>
<dbReference type="SUPFAM" id="SSF52087">
    <property type="entry name" value="CRAL/TRIO domain"/>
    <property type="match status" value="1"/>
</dbReference>
<dbReference type="InterPro" id="IPR001251">
    <property type="entry name" value="CRAL-TRIO_dom"/>
</dbReference>
<evidence type="ECO:0000313" key="3">
    <source>
        <dbReference type="Proteomes" id="UP000077051"/>
    </source>
</evidence>
<dbReference type="PROSITE" id="PS50191">
    <property type="entry name" value="CRAL_TRIO"/>
    <property type="match status" value="1"/>
</dbReference>
<dbReference type="CDD" id="cd00170">
    <property type="entry name" value="SEC14"/>
    <property type="match status" value="1"/>
</dbReference>
<organism evidence="2 3">
    <name type="scientific">Mucor lusitanicus CBS 277.49</name>
    <dbReference type="NCBI Taxonomy" id="747725"/>
    <lineage>
        <taxon>Eukaryota</taxon>
        <taxon>Fungi</taxon>
        <taxon>Fungi incertae sedis</taxon>
        <taxon>Mucoromycota</taxon>
        <taxon>Mucoromycotina</taxon>
        <taxon>Mucoromycetes</taxon>
        <taxon>Mucorales</taxon>
        <taxon>Mucorineae</taxon>
        <taxon>Mucoraceae</taxon>
        <taxon>Mucor</taxon>
    </lineage>
</organism>
<dbReference type="Proteomes" id="UP000077051">
    <property type="component" value="Unassembled WGS sequence"/>
</dbReference>
<gene>
    <name evidence="2" type="ORF">MUCCIDRAFT_105350</name>
</gene>
<keyword evidence="3" id="KW-1185">Reference proteome</keyword>